<reference evidence="2 3" key="1">
    <citation type="journal article" date="2004" name="Proc. Natl. Acad. Sci. U.S.A.">
        <title>Structural flexibility in the Burkholderia mallei genome.</title>
        <authorList>
            <person name="Nierman W.C."/>
            <person name="DeShazer D."/>
            <person name="Kim H.S."/>
            <person name="Tettelin H."/>
            <person name="Nelson K.E."/>
            <person name="Feldblyum T."/>
            <person name="Ulrich R.L."/>
            <person name="Ronning C.M."/>
            <person name="Brinkac L.M."/>
            <person name="Daugherty S.C."/>
            <person name="Davidsen T.D."/>
            <person name="Deboy R.T."/>
            <person name="Dimitrov G."/>
            <person name="Dodson R.J."/>
            <person name="Durkin A.S."/>
            <person name="Gwinn M.L."/>
            <person name="Haft D.H."/>
            <person name="Khouri H."/>
            <person name="Kolonay J.F."/>
            <person name="Madupu R."/>
            <person name="Mohammoud Y."/>
            <person name="Nelson W.C."/>
            <person name="Radune D."/>
            <person name="Romero C.M."/>
            <person name="Sarria S."/>
            <person name="Selengut J."/>
            <person name="Shamblin C."/>
            <person name="Sullivan S.A."/>
            <person name="White O."/>
            <person name="Yu Y."/>
            <person name="Zafar N."/>
            <person name="Zhou L."/>
            <person name="Fraser C.M."/>
        </authorList>
    </citation>
    <scope>NUCLEOTIDE SEQUENCE [LARGE SCALE GENOMIC DNA]</scope>
    <source>
        <strain evidence="2 3">ATCC 23344</strain>
    </source>
</reference>
<evidence type="ECO:0000256" key="1">
    <source>
        <dbReference type="SAM" id="MobiDB-lite"/>
    </source>
</evidence>
<dbReference type="KEGG" id="bma:BMA2904"/>
<proteinExistence type="predicted"/>
<dbReference type="Proteomes" id="UP000006693">
    <property type="component" value="Chromosome 1"/>
</dbReference>
<feature type="compositionally biased region" description="Basic and acidic residues" evidence="1">
    <location>
        <begin position="69"/>
        <end position="82"/>
    </location>
</feature>
<sequence>MPRIIGSKVSTKKNSVNTVSQKINVVFCDLIVQIDQHPLHLQLSPILQVDCLNSVHILSSQTAQSPRTTEIESFHETKGSVD</sequence>
<protein>
    <submittedName>
        <fullName evidence="2">Uncharacterized protein</fullName>
    </submittedName>
</protein>
<dbReference type="GeneID" id="93064695"/>
<accession>A0A0H2WG32</accession>
<dbReference type="AlphaFoldDB" id="A0A0H2WG32"/>
<name>A0A0H2WG32_BURMA</name>
<keyword evidence="3" id="KW-1185">Reference proteome</keyword>
<dbReference type="EMBL" id="CP000010">
    <property type="protein sequence ID" value="AAU48401.1"/>
    <property type="molecule type" value="Genomic_DNA"/>
</dbReference>
<organism evidence="2 3">
    <name type="scientific">Burkholderia mallei (strain ATCC 23344)</name>
    <dbReference type="NCBI Taxonomy" id="243160"/>
    <lineage>
        <taxon>Bacteria</taxon>
        <taxon>Pseudomonadati</taxon>
        <taxon>Pseudomonadota</taxon>
        <taxon>Betaproteobacteria</taxon>
        <taxon>Burkholderiales</taxon>
        <taxon>Burkholderiaceae</taxon>
        <taxon>Burkholderia</taxon>
        <taxon>pseudomallei group</taxon>
    </lineage>
</organism>
<dbReference type="RefSeq" id="WP_004551044.1">
    <property type="nucleotide sequence ID" value="NC_006348.1"/>
</dbReference>
<evidence type="ECO:0000313" key="3">
    <source>
        <dbReference type="Proteomes" id="UP000006693"/>
    </source>
</evidence>
<dbReference type="HOGENOM" id="CLU_2804193_0_0_4"/>
<feature type="region of interest" description="Disordered" evidence="1">
    <location>
        <begin position="61"/>
        <end position="82"/>
    </location>
</feature>
<evidence type="ECO:0000313" key="2">
    <source>
        <dbReference type="EMBL" id="AAU48401.1"/>
    </source>
</evidence>
<gene>
    <name evidence="2" type="ordered locus">BMA2904</name>
</gene>